<evidence type="ECO:0000256" key="8">
    <source>
        <dbReference type="ARBA" id="ARBA00023264"/>
    </source>
</evidence>
<dbReference type="InterPro" id="IPR005218">
    <property type="entry name" value="Diacylglycerol/lipid_kinase"/>
</dbReference>
<evidence type="ECO:0000256" key="5">
    <source>
        <dbReference type="ARBA" id="ARBA00022777"/>
    </source>
</evidence>
<evidence type="ECO:0000256" key="7">
    <source>
        <dbReference type="ARBA" id="ARBA00023209"/>
    </source>
</evidence>
<dbReference type="AlphaFoldDB" id="A0A5J4KYA4"/>
<keyword evidence="7" id="KW-0594">Phospholipid biosynthesis</keyword>
<organism evidence="11 12">
    <name type="scientific">Dictyobacter vulcani</name>
    <dbReference type="NCBI Taxonomy" id="2607529"/>
    <lineage>
        <taxon>Bacteria</taxon>
        <taxon>Bacillati</taxon>
        <taxon>Chloroflexota</taxon>
        <taxon>Ktedonobacteria</taxon>
        <taxon>Ktedonobacterales</taxon>
        <taxon>Dictyobacteraceae</taxon>
        <taxon>Dictyobacter</taxon>
    </lineage>
</organism>
<dbReference type="Gene3D" id="2.60.200.40">
    <property type="match status" value="1"/>
</dbReference>
<keyword evidence="4" id="KW-0547">Nucleotide-binding</keyword>
<evidence type="ECO:0000313" key="11">
    <source>
        <dbReference type="EMBL" id="GER92052.1"/>
    </source>
</evidence>
<evidence type="ECO:0000256" key="2">
    <source>
        <dbReference type="ARBA" id="ARBA00005983"/>
    </source>
</evidence>
<dbReference type="RefSeq" id="WP_151759618.1">
    <property type="nucleotide sequence ID" value="NZ_BKZW01000005.1"/>
</dbReference>
<keyword evidence="7" id="KW-0444">Lipid biosynthesis</keyword>
<name>A0A5J4KYA4_9CHLR</name>
<keyword evidence="8" id="KW-1208">Phospholipid metabolism</keyword>
<evidence type="ECO:0000256" key="9">
    <source>
        <dbReference type="SAM" id="MobiDB-lite"/>
    </source>
</evidence>
<dbReference type="NCBIfam" id="TIGR00147">
    <property type="entry name" value="YegS/Rv2252/BmrU family lipid kinase"/>
    <property type="match status" value="1"/>
</dbReference>
<keyword evidence="7" id="KW-0443">Lipid metabolism</keyword>
<dbReference type="Gene3D" id="3.40.50.10330">
    <property type="entry name" value="Probable inorganic polyphosphate/atp-NAD kinase, domain 1"/>
    <property type="match status" value="1"/>
</dbReference>
<feature type="region of interest" description="Disordered" evidence="9">
    <location>
        <begin position="367"/>
        <end position="388"/>
    </location>
</feature>
<evidence type="ECO:0000256" key="6">
    <source>
        <dbReference type="ARBA" id="ARBA00022840"/>
    </source>
</evidence>
<keyword evidence="12" id="KW-1185">Reference proteome</keyword>
<dbReference type="PROSITE" id="PS50146">
    <property type="entry name" value="DAGK"/>
    <property type="match status" value="1"/>
</dbReference>
<feature type="domain" description="DAGKc" evidence="10">
    <location>
        <begin position="1"/>
        <end position="132"/>
    </location>
</feature>
<protein>
    <recommendedName>
        <fullName evidence="10">DAGKc domain-containing protein</fullName>
    </recommendedName>
</protein>
<evidence type="ECO:0000256" key="4">
    <source>
        <dbReference type="ARBA" id="ARBA00022741"/>
    </source>
</evidence>
<dbReference type="InterPro" id="IPR050187">
    <property type="entry name" value="Lipid_Phosphate_FormReg"/>
</dbReference>
<gene>
    <name evidence="11" type="ORF">KDW_62140</name>
</gene>
<dbReference type="SMART" id="SM00046">
    <property type="entry name" value="DAGKc"/>
    <property type="match status" value="1"/>
</dbReference>
<dbReference type="GO" id="GO:0008654">
    <property type="term" value="P:phospholipid biosynthetic process"/>
    <property type="evidence" value="ECO:0007669"/>
    <property type="project" value="UniProtKB-KW"/>
</dbReference>
<dbReference type="SUPFAM" id="SSF111331">
    <property type="entry name" value="NAD kinase/diacylglycerol kinase-like"/>
    <property type="match status" value="1"/>
</dbReference>
<dbReference type="InterPro" id="IPR045540">
    <property type="entry name" value="YegS/DAGK_C"/>
</dbReference>
<evidence type="ECO:0000313" key="12">
    <source>
        <dbReference type="Proteomes" id="UP000326912"/>
    </source>
</evidence>
<evidence type="ECO:0000256" key="3">
    <source>
        <dbReference type="ARBA" id="ARBA00022679"/>
    </source>
</evidence>
<keyword evidence="5" id="KW-0418">Kinase</keyword>
<dbReference type="InterPro" id="IPR016064">
    <property type="entry name" value="NAD/diacylglycerol_kinase_sf"/>
</dbReference>
<dbReference type="GO" id="GO:0016301">
    <property type="term" value="F:kinase activity"/>
    <property type="evidence" value="ECO:0007669"/>
    <property type="project" value="UniProtKB-KW"/>
</dbReference>
<feature type="compositionally biased region" description="Basic and acidic residues" evidence="9">
    <location>
        <begin position="421"/>
        <end position="443"/>
    </location>
</feature>
<accession>A0A5J4KYA4</accession>
<sequence length="542" mass="58675">MSGKTASFLINPRAGENTAKLADILAVLSAGGWKTEIGLKEYGGHIMQQARAASEQKKNLVIAYGGDGTLNQVVNGVMSFKGKRPTVGLIPGGTANVWAGEIGIPSDPVKAALTLVNSEVRKVDVGCLFVRSVAFPGEDQPEETGLGKSRKKAIQESDKVRHHFLLMAGMGLDAAVMGNVSKPLKYQIGPFAVGLAAAQELPAQHPFPIEIQSGEAGDSLWKGEAMQVVLGNTRRYAKVERMTPDAYVDDGAIDVCVITAGNPLSTMQQVSSLLLRQKPDNTTAEYFKGSHLRIKIPASVALQVDGSAVKLKDYVSAADYKKLSKLDKTELEQVFVTYQIDTLPQELPVAIPCAYDDELFEHAYHSDEHNEVSNEEHEEASGTGQRLKRGLFHRFTKDDDQPGETADQKQTAIEETLSASELKKADKISEKQKEHQEELSHELPDVMESLSKNGRKVAVFAKAPNASERKTYVIAGAVQKNSGEPAPGAVVVNGKTTIFDHDGHYVTDLDAAMRELTEGAVVVVEGSKNKRNVVRAKRIVLP</sequence>
<dbReference type="Pfam" id="PF19279">
    <property type="entry name" value="YegS_C"/>
    <property type="match status" value="1"/>
</dbReference>
<comment type="caution">
    <text evidence="11">The sequence shown here is derived from an EMBL/GenBank/DDBJ whole genome shotgun (WGS) entry which is preliminary data.</text>
</comment>
<proteinExistence type="inferred from homology"/>
<dbReference type="Pfam" id="PF00781">
    <property type="entry name" value="DAGK_cat"/>
    <property type="match status" value="1"/>
</dbReference>
<dbReference type="PANTHER" id="PTHR12358">
    <property type="entry name" value="SPHINGOSINE KINASE"/>
    <property type="match status" value="1"/>
</dbReference>
<feature type="region of interest" description="Disordered" evidence="9">
    <location>
        <begin position="415"/>
        <end position="443"/>
    </location>
</feature>
<dbReference type="Proteomes" id="UP000326912">
    <property type="component" value="Unassembled WGS sequence"/>
</dbReference>
<dbReference type="EMBL" id="BKZW01000005">
    <property type="protein sequence ID" value="GER92052.1"/>
    <property type="molecule type" value="Genomic_DNA"/>
</dbReference>
<comment type="cofactor">
    <cofactor evidence="1">
        <name>Mg(2+)</name>
        <dbReference type="ChEBI" id="CHEBI:18420"/>
    </cofactor>
</comment>
<dbReference type="PANTHER" id="PTHR12358:SF54">
    <property type="entry name" value="SPHINGOSINE KINASE RELATED PROTEIN"/>
    <property type="match status" value="1"/>
</dbReference>
<keyword evidence="3" id="KW-0808">Transferase</keyword>
<dbReference type="InterPro" id="IPR017438">
    <property type="entry name" value="ATP-NAD_kinase_N"/>
</dbReference>
<reference evidence="11 12" key="1">
    <citation type="submission" date="2019-10" db="EMBL/GenBank/DDBJ databases">
        <title>Dictyobacter vulcani sp. nov., within the class Ktedonobacteria, isolated from soil of volcanic Mt. Zao.</title>
        <authorList>
            <person name="Zheng Y."/>
            <person name="Wang C.M."/>
            <person name="Sakai Y."/>
            <person name="Abe K."/>
            <person name="Yokota A."/>
            <person name="Yabe S."/>
        </authorList>
    </citation>
    <scope>NUCLEOTIDE SEQUENCE [LARGE SCALE GENOMIC DNA]</scope>
    <source>
        <strain evidence="11 12">W12</strain>
    </source>
</reference>
<dbReference type="GO" id="GO:0005524">
    <property type="term" value="F:ATP binding"/>
    <property type="evidence" value="ECO:0007669"/>
    <property type="project" value="UniProtKB-KW"/>
</dbReference>
<comment type="similarity">
    <text evidence="2">Belongs to the diacylglycerol/lipid kinase family.</text>
</comment>
<evidence type="ECO:0000256" key="1">
    <source>
        <dbReference type="ARBA" id="ARBA00001946"/>
    </source>
</evidence>
<evidence type="ECO:0000259" key="10">
    <source>
        <dbReference type="PROSITE" id="PS50146"/>
    </source>
</evidence>
<keyword evidence="6" id="KW-0067">ATP-binding</keyword>
<dbReference type="InterPro" id="IPR001206">
    <property type="entry name" value="Diacylglycerol_kinase_cat_dom"/>
</dbReference>